<protein>
    <recommendedName>
        <fullName evidence="8">LMBR1-like membrane protein</fullName>
    </recommendedName>
</protein>
<evidence type="ECO:0000313" key="7">
    <source>
        <dbReference type="Proteomes" id="UP000660262"/>
    </source>
</evidence>
<keyword evidence="7" id="KW-1185">Reference proteome</keyword>
<evidence type="ECO:0008006" key="8">
    <source>
        <dbReference type="Google" id="ProtNLM"/>
    </source>
</evidence>
<accession>A0A830HR74</accession>
<keyword evidence="4 5" id="KW-0472">Membrane</keyword>
<keyword evidence="2 5" id="KW-0812">Transmembrane</keyword>
<sequence>MTTALYVFIVIPFAMFFYEADSELTMRGKLLFATKMVSMSFTVLALVFGIAYGLAGFVDYEVERLESGLVPLGRSLDGVSSCILPDAGAIGGLLCDAIATQAKETWSMRTSFPVYVAAITSIIGWLLFMVFAGVGAVALPLDWIHAFVNRPRTWMTRSEYIKEAGVLGKRATDIKRAATALRQEEMNNGRTRKWRKDMAAVSQAMSLLEEDEDRLLECYPQGEDADVSWTFTVMSYWAKLVGGVVSTIATMLWVVHIILYVFSDPPVHPFLNDLFVELDKAFPLFGIAAFALFCFYLIIIVMKGNMKLGLCLVVFTIHPMRLGNTLMSSFLFNTALIMVCSVAVIQFCATAFAVYANETDIQRIFGDEIENLRGIKYLYKVRE</sequence>
<feature type="transmembrane region" description="Helical" evidence="5">
    <location>
        <begin position="240"/>
        <end position="262"/>
    </location>
</feature>
<dbReference type="PANTHER" id="PTHR31652">
    <property type="entry name" value="LIMR FAMILY PROTEIN DDB_G0283707-RELATED"/>
    <property type="match status" value="1"/>
</dbReference>
<feature type="transmembrane region" description="Helical" evidence="5">
    <location>
        <begin position="330"/>
        <end position="355"/>
    </location>
</feature>
<gene>
    <name evidence="6" type="ORF">PPROV_000791200</name>
</gene>
<reference evidence="6" key="1">
    <citation type="submission" date="2020-10" db="EMBL/GenBank/DDBJ databases">
        <title>Unveiling of a novel bifunctional photoreceptor, Dualchrome1, isolated from a cosmopolitan green alga.</title>
        <authorList>
            <person name="Suzuki S."/>
            <person name="Kawachi M."/>
        </authorList>
    </citation>
    <scope>NUCLEOTIDE SEQUENCE</scope>
    <source>
        <strain evidence="6">NIES 2893</strain>
    </source>
</reference>
<feature type="transmembrane region" description="Helical" evidence="5">
    <location>
        <begin position="114"/>
        <end position="141"/>
    </location>
</feature>
<dbReference type="PANTHER" id="PTHR31652:SF0">
    <property type="entry name" value="LIMR FAMILY PROTEIN DDB_G0283707-RELATED"/>
    <property type="match status" value="1"/>
</dbReference>
<dbReference type="Pfam" id="PF04791">
    <property type="entry name" value="LMBR1"/>
    <property type="match status" value="1"/>
</dbReference>
<evidence type="ECO:0000313" key="6">
    <source>
        <dbReference type="EMBL" id="GHP09175.1"/>
    </source>
</evidence>
<evidence type="ECO:0000256" key="4">
    <source>
        <dbReference type="ARBA" id="ARBA00023136"/>
    </source>
</evidence>
<name>A0A830HR74_9CHLO</name>
<comment type="subcellular location">
    <subcellularLocation>
        <location evidence="1">Membrane</location>
        <topology evidence="1">Multi-pass membrane protein</topology>
    </subcellularLocation>
</comment>
<dbReference type="AlphaFoldDB" id="A0A830HR74"/>
<evidence type="ECO:0000256" key="3">
    <source>
        <dbReference type="ARBA" id="ARBA00022989"/>
    </source>
</evidence>
<dbReference type="EMBL" id="BNJQ01000024">
    <property type="protein sequence ID" value="GHP09175.1"/>
    <property type="molecule type" value="Genomic_DNA"/>
</dbReference>
<feature type="transmembrane region" description="Helical" evidence="5">
    <location>
        <begin position="282"/>
        <end position="301"/>
    </location>
</feature>
<dbReference type="OrthoDB" id="73273at2759"/>
<feature type="transmembrane region" description="Helical" evidence="5">
    <location>
        <begin position="36"/>
        <end position="58"/>
    </location>
</feature>
<dbReference type="Proteomes" id="UP000660262">
    <property type="component" value="Unassembled WGS sequence"/>
</dbReference>
<evidence type="ECO:0000256" key="2">
    <source>
        <dbReference type="ARBA" id="ARBA00022692"/>
    </source>
</evidence>
<evidence type="ECO:0000256" key="5">
    <source>
        <dbReference type="SAM" id="Phobius"/>
    </source>
</evidence>
<comment type="caution">
    <text evidence="6">The sequence shown here is derived from an EMBL/GenBank/DDBJ whole genome shotgun (WGS) entry which is preliminary data.</text>
</comment>
<organism evidence="6 7">
    <name type="scientific">Pycnococcus provasolii</name>
    <dbReference type="NCBI Taxonomy" id="41880"/>
    <lineage>
        <taxon>Eukaryota</taxon>
        <taxon>Viridiplantae</taxon>
        <taxon>Chlorophyta</taxon>
        <taxon>Pseudoscourfieldiophyceae</taxon>
        <taxon>Pseudoscourfieldiales</taxon>
        <taxon>Pycnococcaceae</taxon>
        <taxon>Pycnococcus</taxon>
    </lineage>
</organism>
<evidence type="ECO:0000256" key="1">
    <source>
        <dbReference type="ARBA" id="ARBA00004141"/>
    </source>
</evidence>
<feature type="transmembrane region" description="Helical" evidence="5">
    <location>
        <begin position="308"/>
        <end position="324"/>
    </location>
</feature>
<dbReference type="InterPro" id="IPR006876">
    <property type="entry name" value="LMBR1-like_membr_prot"/>
</dbReference>
<keyword evidence="3 5" id="KW-1133">Transmembrane helix</keyword>
<proteinExistence type="predicted"/>
<dbReference type="GO" id="GO:0016020">
    <property type="term" value="C:membrane"/>
    <property type="evidence" value="ECO:0007669"/>
    <property type="project" value="UniProtKB-SubCell"/>
</dbReference>